<evidence type="ECO:0000313" key="1">
    <source>
        <dbReference type="EMBL" id="GIZ40951.1"/>
    </source>
</evidence>
<dbReference type="AlphaFoldDB" id="A0A9P3FB59"/>
<gene>
    <name evidence="1" type="ORF">CKM354_000427100</name>
</gene>
<reference evidence="1 2" key="1">
    <citation type="submission" date="2021-01" db="EMBL/GenBank/DDBJ databases">
        <title>Cercospora kikuchii MAFF 305040 whole genome shotgun sequence.</title>
        <authorList>
            <person name="Kashiwa T."/>
            <person name="Suzuki T."/>
        </authorList>
    </citation>
    <scope>NUCLEOTIDE SEQUENCE [LARGE SCALE GENOMIC DNA]</scope>
    <source>
        <strain evidence="1 2">MAFF 305040</strain>
    </source>
</reference>
<name>A0A9P3FB59_9PEZI</name>
<dbReference type="GeneID" id="68289846"/>
<protein>
    <submittedName>
        <fullName evidence="1">Uncharacterized protein</fullName>
    </submittedName>
</protein>
<sequence length="856" mass="98023">MPGLLSGVEAIRRRTVAQNNNGVSHAVYGFEHPKSLYKSSVSSPGCDTRCTVCTGQWFGPDQAAKLDYERSLTDKEAAKQIEELKTATINNLNYIRTFIEKHGNTIVKAWKSRSSDKRRDIIRQAMPDVVPRPGFLVNELFKRRNSPALPAFLRKYHNSILLSYLDVETLSRKASNLLFLLYHRTRSRPAAWVSFDCLQLESWFTAPMIRTSYNSHCVQMHSNQYGQLISWEKDAAHRLDMIGFPMASLVFQAQHQMSILLRSFVDAIVEQPKLTTIQGRDRLDALILDQLKDIQEQVEDVGSVSWYCNAPAKLSLDVFKDVFCARFNDAADELWLMQTDPAYLRRYLSRFEGATMEGLGPEDARKWKAYTAVIPLAIWDGWRALFIEAEESLDIIEAIEEPIIAGRPLPEEYEVALASFERALLDEFRSQSVHISAIIMCSNTFRQHCLRYQFRDIVLDASATPFEKTDPLLYHLMALATHHGYQRHPAAYHLYMVEHIVVNSKVQSARTNSLLLSVLSSMAAIDEALTVVRSHRPRARPFAEMKDLSCARDHDSRKLVFQLFRTAQRDNFDHLHDVLEKFLRTPSRSRGINREALRIFDESEDAFQQFWDAVRKRFNSGPWAETRDLKNDWITEYVDIHYEAITVSEKEEYRNMVAAERSALVDAIEAQEAKTAAAIVTAAAKAGETDASPQKLWGHQTTETFRPPTEKVKWKTRPLQPATNDLDQGDRGVAETAEAVEKLSVLRIRVEPSSYDIFRQMYETQGDHQGEIKWEDFVAAMIDAKFSVTPRGGSVFTFKSARDGGSINFHRPHPDPSIDPIMLRIMGRRLNKWFRFDKDTFVEGQKQEVESVKEEP</sequence>
<dbReference type="EMBL" id="BOLY01000002">
    <property type="protein sequence ID" value="GIZ40951.1"/>
    <property type="molecule type" value="Genomic_DNA"/>
</dbReference>
<dbReference type="Proteomes" id="UP000825890">
    <property type="component" value="Unassembled WGS sequence"/>
</dbReference>
<proteinExistence type="predicted"/>
<keyword evidence="2" id="KW-1185">Reference proteome</keyword>
<dbReference type="PANTHER" id="PTHR40788">
    <property type="entry name" value="CLR5 DOMAIN-CONTAINING PROTEIN-RELATED"/>
    <property type="match status" value="1"/>
</dbReference>
<comment type="caution">
    <text evidence="1">The sequence shown here is derived from an EMBL/GenBank/DDBJ whole genome shotgun (WGS) entry which is preliminary data.</text>
</comment>
<evidence type="ECO:0000313" key="2">
    <source>
        <dbReference type="Proteomes" id="UP000825890"/>
    </source>
</evidence>
<organism evidence="1 2">
    <name type="scientific">Cercospora kikuchii</name>
    <dbReference type="NCBI Taxonomy" id="84275"/>
    <lineage>
        <taxon>Eukaryota</taxon>
        <taxon>Fungi</taxon>
        <taxon>Dikarya</taxon>
        <taxon>Ascomycota</taxon>
        <taxon>Pezizomycotina</taxon>
        <taxon>Dothideomycetes</taxon>
        <taxon>Dothideomycetidae</taxon>
        <taxon>Mycosphaerellales</taxon>
        <taxon>Mycosphaerellaceae</taxon>
        <taxon>Cercospora</taxon>
    </lineage>
</organism>
<dbReference type="RefSeq" id="XP_044655438.1">
    <property type="nucleotide sequence ID" value="XM_044799503.1"/>
</dbReference>
<dbReference type="OrthoDB" id="3649945at2759"/>
<dbReference type="PANTHER" id="PTHR40788:SF2">
    <property type="entry name" value="CLR5 DOMAIN-CONTAINING PROTEIN"/>
    <property type="match status" value="1"/>
</dbReference>
<accession>A0A9P3FB59</accession>